<dbReference type="Proteomes" id="UP000322244">
    <property type="component" value="Unassembled WGS sequence"/>
</dbReference>
<dbReference type="EMBL" id="VLNY01000001">
    <property type="protein sequence ID" value="KAA0024828.1"/>
    <property type="molecule type" value="Genomic_DNA"/>
</dbReference>
<dbReference type="PANTHER" id="PTHR30329:SF21">
    <property type="entry name" value="LIPOPROTEIN YIAD-RELATED"/>
    <property type="match status" value="1"/>
</dbReference>
<feature type="transmembrane region" description="Helical" evidence="3">
    <location>
        <begin position="37"/>
        <end position="57"/>
    </location>
</feature>
<accession>A0A5A7SFC6</accession>
<dbReference type="InterPro" id="IPR050330">
    <property type="entry name" value="Bact_OuterMem_StrucFunc"/>
</dbReference>
<evidence type="ECO:0000313" key="5">
    <source>
        <dbReference type="EMBL" id="KAA0024828.1"/>
    </source>
</evidence>
<evidence type="ECO:0000313" key="6">
    <source>
        <dbReference type="Proteomes" id="UP000322244"/>
    </source>
</evidence>
<dbReference type="Pfam" id="PF21923">
    <property type="entry name" value="BON_like"/>
    <property type="match status" value="1"/>
</dbReference>
<comment type="caution">
    <text evidence="5">The sequence shown here is derived from an EMBL/GenBank/DDBJ whole genome shotgun (WGS) entry which is preliminary data.</text>
</comment>
<organism evidence="5 6">
    <name type="scientific">Antrihabitans cavernicola</name>
    <dbReference type="NCBI Taxonomy" id="2495913"/>
    <lineage>
        <taxon>Bacteria</taxon>
        <taxon>Bacillati</taxon>
        <taxon>Actinomycetota</taxon>
        <taxon>Actinomycetes</taxon>
        <taxon>Mycobacteriales</taxon>
        <taxon>Nocardiaceae</taxon>
        <taxon>Antrihabitans</taxon>
    </lineage>
</organism>
<dbReference type="PANTHER" id="PTHR30329">
    <property type="entry name" value="STATOR ELEMENT OF FLAGELLAR MOTOR COMPLEX"/>
    <property type="match status" value="1"/>
</dbReference>
<dbReference type="InterPro" id="IPR006665">
    <property type="entry name" value="OmpA-like"/>
</dbReference>
<keyword evidence="1 3" id="KW-0472">Membrane</keyword>
<feature type="domain" description="OmpA-like" evidence="4">
    <location>
        <begin position="266"/>
        <end position="381"/>
    </location>
</feature>
<feature type="region of interest" description="Disordered" evidence="2">
    <location>
        <begin position="1"/>
        <end position="21"/>
    </location>
</feature>
<keyword evidence="3" id="KW-1133">Transmembrane helix</keyword>
<dbReference type="PROSITE" id="PS51123">
    <property type="entry name" value="OMPA_2"/>
    <property type="match status" value="1"/>
</dbReference>
<dbReference type="OrthoDB" id="9782229at2"/>
<evidence type="ECO:0000259" key="4">
    <source>
        <dbReference type="PROSITE" id="PS51123"/>
    </source>
</evidence>
<dbReference type="SUPFAM" id="SSF103088">
    <property type="entry name" value="OmpA-like"/>
    <property type="match status" value="1"/>
</dbReference>
<keyword evidence="6" id="KW-1185">Reference proteome</keyword>
<dbReference type="Pfam" id="PF04972">
    <property type="entry name" value="BON"/>
    <property type="match status" value="1"/>
</dbReference>
<dbReference type="Pfam" id="PF00691">
    <property type="entry name" value="OmpA"/>
    <property type="match status" value="1"/>
</dbReference>
<dbReference type="Gene3D" id="3.40.1520.20">
    <property type="match status" value="1"/>
</dbReference>
<dbReference type="Gene3D" id="3.30.1330.60">
    <property type="entry name" value="OmpA-like domain"/>
    <property type="match status" value="1"/>
</dbReference>
<name>A0A5A7SFC6_9NOCA</name>
<protein>
    <submittedName>
        <fullName evidence="5">OmpA family protein</fullName>
    </submittedName>
</protein>
<dbReference type="InterPro" id="IPR054121">
    <property type="entry name" value="ArfA_BON-like"/>
</dbReference>
<keyword evidence="3" id="KW-0812">Transmembrane</keyword>
<proteinExistence type="predicted"/>
<dbReference type="CDD" id="cd07185">
    <property type="entry name" value="OmpA_C-like"/>
    <property type="match status" value="1"/>
</dbReference>
<gene>
    <name evidence="5" type="ORF">FOY51_02545</name>
</gene>
<evidence type="ECO:0000256" key="3">
    <source>
        <dbReference type="SAM" id="Phobius"/>
    </source>
</evidence>
<dbReference type="AlphaFoldDB" id="A0A5A7SFC6"/>
<dbReference type="InterPro" id="IPR007055">
    <property type="entry name" value="BON_dom"/>
</dbReference>
<evidence type="ECO:0000256" key="2">
    <source>
        <dbReference type="SAM" id="MobiDB-lite"/>
    </source>
</evidence>
<sequence length="381" mass="38834">MSSNTFDPTESRVDTDATDNQIVRRTTTTTYSRRIPWLPLLIAVVLLPLILAAFATLTGLGKRDAIRDDLSLRSRAALLNSGIPDAQVSVDGRDVTLSGVPTGKEGDAKKVVQDLDGVRTVAVSTDGAASVPAQASPLDIAVSADKITLTGNVPDTATKTALVNAANSKANGRQVVDQIAVPNGAKPSIDGAGVAALIGTLGTSGINARVDGNGVTLTGTVANDADKANVEAQVRAGLPGQNVINQLAVAPAPAPPPTFDKGALQQRINGLIAGQAITFAADTATLTSAGAKTVAQVADALKSAPDARVEIDGHVAKTPGPSLNAQPLSEQRAQAVRTQLIDAGIAPERMTAVGFAAERPIATNNTAAGQAANRRVEIIVL</sequence>
<dbReference type="GO" id="GO:0016020">
    <property type="term" value="C:membrane"/>
    <property type="evidence" value="ECO:0007669"/>
    <property type="project" value="UniProtKB-UniRule"/>
</dbReference>
<dbReference type="InterPro" id="IPR036737">
    <property type="entry name" value="OmpA-like_sf"/>
</dbReference>
<dbReference type="PRINTS" id="PR01023">
    <property type="entry name" value="NAFLGMOTY"/>
</dbReference>
<dbReference type="RefSeq" id="WP_149428603.1">
    <property type="nucleotide sequence ID" value="NZ_VLNY01000001.1"/>
</dbReference>
<reference evidence="5 6" key="1">
    <citation type="submission" date="2019-07" db="EMBL/GenBank/DDBJ databases">
        <title>Rhodococcus cavernicolus sp. nov., isolated from a cave.</title>
        <authorList>
            <person name="Lee S.D."/>
        </authorList>
    </citation>
    <scope>NUCLEOTIDE SEQUENCE [LARGE SCALE GENOMIC DNA]</scope>
    <source>
        <strain evidence="5 6">C1-24</strain>
    </source>
</reference>
<evidence type="ECO:0000256" key="1">
    <source>
        <dbReference type="PROSITE-ProRule" id="PRU00473"/>
    </source>
</evidence>